<name>X1SX52_9ZZZZ</name>
<accession>X1SX52</accession>
<dbReference type="AlphaFoldDB" id="X1SX52"/>
<evidence type="ECO:0000313" key="1">
    <source>
        <dbReference type="EMBL" id="GAI72399.1"/>
    </source>
</evidence>
<reference evidence="1" key="1">
    <citation type="journal article" date="2014" name="Front. Microbiol.">
        <title>High frequency of phylogenetically diverse reductive dehalogenase-homologous genes in deep subseafloor sedimentary metagenomes.</title>
        <authorList>
            <person name="Kawai M."/>
            <person name="Futagami T."/>
            <person name="Toyoda A."/>
            <person name="Takaki Y."/>
            <person name="Nishi S."/>
            <person name="Hori S."/>
            <person name="Arai W."/>
            <person name="Tsubouchi T."/>
            <person name="Morono Y."/>
            <person name="Uchiyama I."/>
            <person name="Ito T."/>
            <person name="Fujiyama A."/>
            <person name="Inagaki F."/>
            <person name="Takami H."/>
        </authorList>
    </citation>
    <scope>NUCLEOTIDE SEQUENCE</scope>
    <source>
        <strain evidence="1">Expedition CK06-06</strain>
    </source>
</reference>
<gene>
    <name evidence="1" type="ORF">S12H4_03983</name>
</gene>
<protein>
    <submittedName>
        <fullName evidence="1">Uncharacterized protein</fullName>
    </submittedName>
</protein>
<dbReference type="EMBL" id="BARW01001176">
    <property type="protein sequence ID" value="GAI72399.1"/>
    <property type="molecule type" value="Genomic_DNA"/>
</dbReference>
<comment type="caution">
    <text evidence="1">The sequence shown here is derived from an EMBL/GenBank/DDBJ whole genome shotgun (WGS) entry which is preliminary data.</text>
</comment>
<feature type="non-terminal residue" evidence="1">
    <location>
        <position position="1"/>
    </location>
</feature>
<proteinExistence type="predicted"/>
<organism evidence="1">
    <name type="scientific">marine sediment metagenome</name>
    <dbReference type="NCBI Taxonomy" id="412755"/>
    <lineage>
        <taxon>unclassified sequences</taxon>
        <taxon>metagenomes</taxon>
        <taxon>ecological metagenomes</taxon>
    </lineage>
</organism>
<sequence>AVSAKGAFMGNLIKNVDNTIKKTEEIVGNIVTVRDGIDKLVKDLPEKISKQIDEAIGPYIEKLDTFIVDVYDPRKKELDEIMDTIRGIQTALRGDTRDVVDRLKKPADYLLEIDNLSDEDRLDQEIKIDDISSRYYKGQIIPSSEGMEPISAELRKIRDILTRPLELAFMGVEEVVAPVPIPIGEIDPSKTWFVGDY</sequence>